<protein>
    <recommendedName>
        <fullName evidence="2">Myb/SANT-like domain-containing protein</fullName>
    </recommendedName>
</protein>
<dbReference type="OrthoDB" id="76215at2759"/>
<evidence type="ECO:0000259" key="2">
    <source>
        <dbReference type="Pfam" id="PF12776"/>
    </source>
</evidence>
<dbReference type="STRING" id="1165861.A0A0L0VXY8"/>
<evidence type="ECO:0000256" key="1">
    <source>
        <dbReference type="SAM" id="MobiDB-lite"/>
    </source>
</evidence>
<dbReference type="AlphaFoldDB" id="A0A0L0VXY8"/>
<gene>
    <name evidence="3" type="ORF">PSTG_02755</name>
</gene>
<feature type="region of interest" description="Disordered" evidence="1">
    <location>
        <begin position="1"/>
        <end position="63"/>
    </location>
</feature>
<dbReference type="PANTHER" id="PTHR47072:SF4">
    <property type="entry name" value="MYB_SANT-LIKE DOMAIN-CONTAINING PROTEIN"/>
    <property type="match status" value="1"/>
</dbReference>
<dbReference type="Proteomes" id="UP000054564">
    <property type="component" value="Unassembled WGS sequence"/>
</dbReference>
<dbReference type="Pfam" id="PF12776">
    <property type="entry name" value="Myb_DNA-bind_3"/>
    <property type="match status" value="1"/>
</dbReference>
<proteinExistence type="predicted"/>
<dbReference type="EMBL" id="AJIL01000014">
    <property type="protein sequence ID" value="KNF04047.1"/>
    <property type="molecule type" value="Genomic_DNA"/>
</dbReference>
<comment type="caution">
    <text evidence="3">The sequence shown here is derived from an EMBL/GenBank/DDBJ whole genome shotgun (WGS) entry which is preliminary data.</text>
</comment>
<dbReference type="InterPro" id="IPR024752">
    <property type="entry name" value="Myb/SANT-like_dom"/>
</dbReference>
<name>A0A0L0VXY8_9BASI</name>
<sequence>MNLDPDLFAALMQPLPKQTTESSPAPPMDPIESTPAVAPAPQEAEAEGEEDNDDGKKGNHTWTPNQETALIQYILDQKALGKGTDNANLKAKGWTQVSRDMYSEFKIEFTNIQLKNQKGYMQKLYVDQDFLRSQSGFGWDKTAKMVTTNPEVWNTLIQAHPNRKFATLLATPFEWYVLGKRLFDKNIATGVVLCFGFKYQKKNVHILGYRIQLVEVISNSRAKQVVYREV</sequence>
<organism evidence="3 4">
    <name type="scientific">Puccinia striiformis f. sp. tritici PST-78</name>
    <dbReference type="NCBI Taxonomy" id="1165861"/>
    <lineage>
        <taxon>Eukaryota</taxon>
        <taxon>Fungi</taxon>
        <taxon>Dikarya</taxon>
        <taxon>Basidiomycota</taxon>
        <taxon>Pucciniomycotina</taxon>
        <taxon>Pucciniomycetes</taxon>
        <taxon>Pucciniales</taxon>
        <taxon>Pucciniaceae</taxon>
        <taxon>Puccinia</taxon>
    </lineage>
</organism>
<reference evidence="4" key="1">
    <citation type="submission" date="2014-03" db="EMBL/GenBank/DDBJ databases">
        <title>The Genome Sequence of Puccinia striiformis f. sp. tritici PST-78.</title>
        <authorList>
            <consortium name="The Broad Institute Genome Sequencing Platform"/>
            <person name="Cuomo C."/>
            <person name="Hulbert S."/>
            <person name="Chen X."/>
            <person name="Walker B."/>
            <person name="Young S.K."/>
            <person name="Zeng Q."/>
            <person name="Gargeya S."/>
            <person name="Fitzgerald M."/>
            <person name="Haas B."/>
            <person name="Abouelleil A."/>
            <person name="Alvarado L."/>
            <person name="Arachchi H.M."/>
            <person name="Berlin A.M."/>
            <person name="Chapman S.B."/>
            <person name="Goldberg J."/>
            <person name="Griggs A."/>
            <person name="Gujja S."/>
            <person name="Hansen M."/>
            <person name="Howarth C."/>
            <person name="Imamovic A."/>
            <person name="Larimer J."/>
            <person name="McCowan C."/>
            <person name="Montmayeur A."/>
            <person name="Murphy C."/>
            <person name="Neiman D."/>
            <person name="Pearson M."/>
            <person name="Priest M."/>
            <person name="Roberts A."/>
            <person name="Saif S."/>
            <person name="Shea T."/>
            <person name="Sisk P."/>
            <person name="Sykes S."/>
            <person name="Wortman J."/>
            <person name="Nusbaum C."/>
            <person name="Birren B."/>
        </authorList>
    </citation>
    <scope>NUCLEOTIDE SEQUENCE [LARGE SCALE GENOMIC DNA]</scope>
    <source>
        <strain evidence="4">race PST-78</strain>
    </source>
</reference>
<accession>A0A0L0VXY8</accession>
<feature type="compositionally biased region" description="Acidic residues" evidence="1">
    <location>
        <begin position="44"/>
        <end position="53"/>
    </location>
</feature>
<dbReference type="PANTHER" id="PTHR47072">
    <property type="match status" value="1"/>
</dbReference>
<feature type="domain" description="Myb/SANT-like" evidence="2">
    <location>
        <begin position="61"/>
        <end position="154"/>
    </location>
</feature>
<keyword evidence="4" id="KW-1185">Reference proteome</keyword>
<evidence type="ECO:0000313" key="4">
    <source>
        <dbReference type="Proteomes" id="UP000054564"/>
    </source>
</evidence>
<evidence type="ECO:0000313" key="3">
    <source>
        <dbReference type="EMBL" id="KNF04047.1"/>
    </source>
</evidence>